<evidence type="ECO:0000313" key="2">
    <source>
        <dbReference type="EMBL" id="MFD1538203.1"/>
    </source>
</evidence>
<feature type="compositionally biased region" description="Basic and acidic residues" evidence="1">
    <location>
        <begin position="211"/>
        <end position="222"/>
    </location>
</feature>
<evidence type="ECO:0000313" key="3">
    <source>
        <dbReference type="Proteomes" id="UP001597097"/>
    </source>
</evidence>
<accession>A0ABW4G6P2</accession>
<gene>
    <name evidence="2" type="ORF">ACFSJ0_14210</name>
</gene>
<reference evidence="3" key="1">
    <citation type="journal article" date="2019" name="Int. J. Syst. Evol. Microbiol.">
        <title>The Global Catalogue of Microorganisms (GCM) 10K type strain sequencing project: providing services to taxonomists for standard genome sequencing and annotation.</title>
        <authorList>
            <consortium name="The Broad Institute Genomics Platform"/>
            <consortium name="The Broad Institute Genome Sequencing Center for Infectious Disease"/>
            <person name="Wu L."/>
            <person name="Ma J."/>
        </authorList>
    </citation>
    <scope>NUCLEOTIDE SEQUENCE [LARGE SCALE GENOMIC DNA]</scope>
    <source>
        <strain evidence="3">CGMCC 1.15399</strain>
    </source>
</reference>
<evidence type="ECO:0000256" key="1">
    <source>
        <dbReference type="SAM" id="MobiDB-lite"/>
    </source>
</evidence>
<comment type="caution">
    <text evidence="2">The sequence shown here is derived from an EMBL/GenBank/DDBJ whole genome shotgun (WGS) entry which is preliminary data.</text>
</comment>
<keyword evidence="3" id="KW-1185">Reference proteome</keyword>
<organism evidence="2 3">
    <name type="scientific">Nonomuraea guangzhouensis</name>
    <dbReference type="NCBI Taxonomy" id="1291555"/>
    <lineage>
        <taxon>Bacteria</taxon>
        <taxon>Bacillati</taxon>
        <taxon>Actinomycetota</taxon>
        <taxon>Actinomycetes</taxon>
        <taxon>Streptosporangiales</taxon>
        <taxon>Streptosporangiaceae</taxon>
        <taxon>Nonomuraea</taxon>
    </lineage>
</organism>
<name>A0ABW4G6P2_9ACTN</name>
<protein>
    <submittedName>
        <fullName evidence="2">Uncharacterized protein</fullName>
    </submittedName>
</protein>
<dbReference type="Proteomes" id="UP001597097">
    <property type="component" value="Unassembled WGS sequence"/>
</dbReference>
<proteinExistence type="predicted"/>
<sequence>MDSYKSAFPARTPYVTAFSGESVAVNLTFIRDTWSLSGWRLSYTDPVASDWDMGVLWARQKTLRRGSVRYDEMHTLRQRECMLGRLCQVCRGPAPDSGTGRLAWVFHAEPPAPSGRLSKPPICLGCLPEAINACPHLRREAHVYTSGDYYVWGVKGVIVSPLGCETVLRDIPHDDLHALESTLARALVVHVSDLRREPAPRQPHRRMSRPKHADAGVGRDKSLMSSARLRWPRRQS</sequence>
<dbReference type="RefSeq" id="WP_219533218.1">
    <property type="nucleotide sequence ID" value="NZ_JAHKRM010000017.1"/>
</dbReference>
<dbReference type="EMBL" id="JBHUCM010000013">
    <property type="protein sequence ID" value="MFD1538203.1"/>
    <property type="molecule type" value="Genomic_DNA"/>
</dbReference>
<feature type="region of interest" description="Disordered" evidence="1">
    <location>
        <begin position="195"/>
        <end position="236"/>
    </location>
</feature>